<gene>
    <name evidence="1" type="ORF">J2W55_003662</name>
</gene>
<proteinExistence type="predicted"/>
<evidence type="ECO:0000313" key="1">
    <source>
        <dbReference type="EMBL" id="MDR6943809.1"/>
    </source>
</evidence>
<evidence type="ECO:0000313" key="2">
    <source>
        <dbReference type="Proteomes" id="UP001247620"/>
    </source>
</evidence>
<protein>
    <submittedName>
        <fullName evidence="1">Uncharacterized protein</fullName>
    </submittedName>
</protein>
<keyword evidence="2" id="KW-1185">Reference proteome</keyword>
<dbReference type="RefSeq" id="WP_310098706.1">
    <property type="nucleotide sequence ID" value="NZ_JAVDUU010000003.1"/>
</dbReference>
<reference evidence="1 2" key="1">
    <citation type="submission" date="2023-07" db="EMBL/GenBank/DDBJ databases">
        <title>Sorghum-associated microbial communities from plants grown in Nebraska, USA.</title>
        <authorList>
            <person name="Schachtman D."/>
        </authorList>
    </citation>
    <scope>NUCLEOTIDE SEQUENCE [LARGE SCALE GENOMIC DNA]</scope>
    <source>
        <strain evidence="1 2">3262</strain>
    </source>
</reference>
<accession>A0ABU1TEI7</accession>
<dbReference type="Proteomes" id="UP001247620">
    <property type="component" value="Unassembled WGS sequence"/>
</dbReference>
<organism evidence="1 2">
    <name type="scientific">Mucilaginibacter pocheonensis</name>
    <dbReference type="NCBI Taxonomy" id="398050"/>
    <lineage>
        <taxon>Bacteria</taxon>
        <taxon>Pseudomonadati</taxon>
        <taxon>Bacteroidota</taxon>
        <taxon>Sphingobacteriia</taxon>
        <taxon>Sphingobacteriales</taxon>
        <taxon>Sphingobacteriaceae</taxon>
        <taxon>Mucilaginibacter</taxon>
    </lineage>
</organism>
<sequence>MKQNIITFVFTLLLVYATIIIGCSNNNPNIVKHNGEKDLISFKSIEGISYTEINRRQKNGLSFSEYGYQLEPQWKINFVSDDSVSIYSPGNKRFFNFPLSRGYDSVFNTARTWLKVRKMSKDSLVLEILKAQGDSVDITGAGIYMTFYADNYVKNVLRSDTAILKRVSRKDSLFIKSLAVKANTDIKKAFAARQPVAFISKSPSVKVEKWKVKGDLFNNFDTSDDYFNPTFNITINKAYTNFYYSFSVYVDDKGQMHYGEPLIAFLGESLRQNYIHESHAIMDSYLKDYLQVVPGKTLGMPHTSIVNIHVEGTAKP</sequence>
<name>A0ABU1TEI7_9SPHI</name>
<comment type="caution">
    <text evidence="1">The sequence shown here is derived from an EMBL/GenBank/DDBJ whole genome shotgun (WGS) entry which is preliminary data.</text>
</comment>
<dbReference type="EMBL" id="JAVDUU010000003">
    <property type="protein sequence ID" value="MDR6943809.1"/>
    <property type="molecule type" value="Genomic_DNA"/>
</dbReference>
<dbReference type="PROSITE" id="PS51257">
    <property type="entry name" value="PROKAR_LIPOPROTEIN"/>
    <property type="match status" value="1"/>
</dbReference>